<dbReference type="CDD" id="cd09487">
    <property type="entry name" value="SAM_superfamily"/>
    <property type="match status" value="1"/>
</dbReference>
<evidence type="ECO:0000313" key="3">
    <source>
        <dbReference type="EMBL" id="JAE22646.1"/>
    </source>
</evidence>
<dbReference type="EMBL" id="GBRH01175250">
    <property type="protein sequence ID" value="JAE22646.1"/>
    <property type="molecule type" value="Transcribed_RNA"/>
</dbReference>
<dbReference type="Gene3D" id="1.10.150.50">
    <property type="entry name" value="Transcription Factor, Ets-1"/>
    <property type="match status" value="1"/>
</dbReference>
<sequence>MDKPRMPVVSSNVANKIMRVRLLERRVAGFGGLRNWLFDCGLGWFVDILDSEKLGMYQLVSLTMNQLKEMVLVALGPQRKLIHAIDRLSRPPQFEMVS</sequence>
<reference evidence="3" key="1">
    <citation type="submission" date="2014-09" db="EMBL/GenBank/DDBJ databases">
        <authorList>
            <person name="Magalhaes I.L.F."/>
            <person name="Oliveira U."/>
            <person name="Santos F.R."/>
            <person name="Vidigal T.H.D.A."/>
            <person name="Brescovit A.D."/>
            <person name="Santos A.J."/>
        </authorList>
    </citation>
    <scope>NUCLEOTIDE SEQUENCE</scope>
    <source>
        <tissue evidence="3">Shoot tissue taken approximately 20 cm above the soil surface</tissue>
    </source>
</reference>
<organism evidence="3">
    <name type="scientific">Arundo donax</name>
    <name type="common">Giant reed</name>
    <name type="synonym">Donax arundinaceus</name>
    <dbReference type="NCBI Taxonomy" id="35708"/>
    <lineage>
        <taxon>Eukaryota</taxon>
        <taxon>Viridiplantae</taxon>
        <taxon>Streptophyta</taxon>
        <taxon>Embryophyta</taxon>
        <taxon>Tracheophyta</taxon>
        <taxon>Spermatophyta</taxon>
        <taxon>Magnoliopsida</taxon>
        <taxon>Liliopsida</taxon>
        <taxon>Poales</taxon>
        <taxon>Poaceae</taxon>
        <taxon>PACMAD clade</taxon>
        <taxon>Arundinoideae</taxon>
        <taxon>Arundineae</taxon>
        <taxon>Arundo</taxon>
    </lineage>
</organism>
<accession>A0A0A9GJF4</accession>
<name>A0A0A9GJF4_ARUDO</name>
<dbReference type="InterPro" id="IPR013761">
    <property type="entry name" value="SAM/pointed_sf"/>
</dbReference>
<evidence type="ECO:0000259" key="2">
    <source>
        <dbReference type="Pfam" id="PF00536"/>
    </source>
</evidence>
<dbReference type="InterPro" id="IPR001660">
    <property type="entry name" value="SAM"/>
</dbReference>
<dbReference type="Pfam" id="PF00536">
    <property type="entry name" value="SAM_1"/>
    <property type="match status" value="1"/>
</dbReference>
<protein>
    <recommendedName>
        <fullName evidence="2">SAM domain-containing protein</fullName>
    </recommendedName>
</protein>
<reference evidence="3" key="2">
    <citation type="journal article" date="2015" name="Data Brief">
        <title>Shoot transcriptome of the giant reed, Arundo donax.</title>
        <authorList>
            <person name="Barrero R.A."/>
            <person name="Guerrero F.D."/>
            <person name="Moolhuijzen P."/>
            <person name="Goolsby J.A."/>
            <person name="Tidwell J."/>
            <person name="Bellgard S.E."/>
            <person name="Bellgard M.I."/>
        </authorList>
    </citation>
    <scope>NUCLEOTIDE SEQUENCE</scope>
    <source>
        <tissue evidence="3">Shoot tissue taken approximately 20 cm above the soil surface</tissue>
    </source>
</reference>
<proteinExistence type="predicted"/>
<evidence type="ECO:0000256" key="1">
    <source>
        <dbReference type="ARBA" id="ARBA00022737"/>
    </source>
</evidence>
<dbReference type="SUPFAM" id="SSF47769">
    <property type="entry name" value="SAM/Pointed domain"/>
    <property type="match status" value="1"/>
</dbReference>
<dbReference type="AlphaFoldDB" id="A0A0A9GJF4"/>
<feature type="domain" description="SAM" evidence="2">
    <location>
        <begin position="33"/>
        <end position="88"/>
    </location>
</feature>
<dbReference type="PANTHER" id="PTHR10627">
    <property type="entry name" value="SCP160"/>
    <property type="match status" value="1"/>
</dbReference>
<dbReference type="PANTHER" id="PTHR10627:SF68">
    <property type="entry name" value="F26K24.15 PROTEIN-RELATED"/>
    <property type="match status" value="1"/>
</dbReference>
<keyword evidence="1" id="KW-0677">Repeat</keyword>